<protein>
    <recommendedName>
        <fullName evidence="3">Wall-associated receptor kinase galacturonan-binding domain-containing protein</fullName>
    </recommendedName>
</protein>
<dbReference type="AlphaFoldDB" id="A0A835MZG3"/>
<keyword evidence="5" id="KW-1185">Reference proteome</keyword>
<organism evidence="4 5">
    <name type="scientific">Salix dunnii</name>
    <dbReference type="NCBI Taxonomy" id="1413687"/>
    <lineage>
        <taxon>Eukaryota</taxon>
        <taxon>Viridiplantae</taxon>
        <taxon>Streptophyta</taxon>
        <taxon>Embryophyta</taxon>
        <taxon>Tracheophyta</taxon>
        <taxon>Spermatophyta</taxon>
        <taxon>Magnoliopsida</taxon>
        <taxon>eudicotyledons</taxon>
        <taxon>Gunneridae</taxon>
        <taxon>Pentapetalae</taxon>
        <taxon>rosids</taxon>
        <taxon>fabids</taxon>
        <taxon>Malpighiales</taxon>
        <taxon>Salicaceae</taxon>
        <taxon>Saliceae</taxon>
        <taxon>Salix</taxon>
    </lineage>
</organism>
<name>A0A835MZG3_9ROSI</name>
<dbReference type="EMBL" id="JADGMS010000007">
    <property type="protein sequence ID" value="KAF9679131.1"/>
    <property type="molecule type" value="Genomic_DNA"/>
</dbReference>
<dbReference type="OrthoDB" id="851479at2759"/>
<dbReference type="PANTHER" id="PTHR33138">
    <property type="entry name" value="OS01G0690200 PROTEIN"/>
    <property type="match status" value="1"/>
</dbReference>
<evidence type="ECO:0000256" key="2">
    <source>
        <dbReference type="ARBA" id="ARBA00022729"/>
    </source>
</evidence>
<comment type="caution">
    <text evidence="4">The sequence shown here is derived from an EMBL/GenBank/DDBJ whole genome shotgun (WGS) entry which is preliminary data.</text>
</comment>
<dbReference type="Pfam" id="PF13947">
    <property type="entry name" value="GUB_WAK_bind"/>
    <property type="match status" value="1"/>
</dbReference>
<feature type="domain" description="Wall-associated receptor kinase galacturonan-binding" evidence="3">
    <location>
        <begin position="61"/>
        <end position="124"/>
    </location>
</feature>
<evidence type="ECO:0000259" key="3">
    <source>
        <dbReference type="Pfam" id="PF13947"/>
    </source>
</evidence>
<reference evidence="4 5" key="1">
    <citation type="submission" date="2020-10" db="EMBL/GenBank/DDBJ databases">
        <title>Plant Genome Project.</title>
        <authorList>
            <person name="Zhang R.-G."/>
        </authorList>
    </citation>
    <scope>NUCLEOTIDE SEQUENCE [LARGE SCALE GENOMIC DNA]</scope>
    <source>
        <strain evidence="4">FAFU-HL-1</strain>
        <tissue evidence="4">Leaf</tissue>
    </source>
</reference>
<comment type="subcellular location">
    <subcellularLocation>
        <location evidence="1">Membrane</location>
        <topology evidence="1">Single-pass membrane protein</topology>
    </subcellularLocation>
</comment>
<dbReference type="GO" id="GO:0030247">
    <property type="term" value="F:polysaccharide binding"/>
    <property type="evidence" value="ECO:0007669"/>
    <property type="project" value="InterPro"/>
</dbReference>
<evidence type="ECO:0000256" key="1">
    <source>
        <dbReference type="ARBA" id="ARBA00004167"/>
    </source>
</evidence>
<accession>A0A835MZG3</accession>
<gene>
    <name evidence="4" type="ORF">SADUNF_Sadunf07G0108100</name>
</gene>
<dbReference type="InterPro" id="IPR025287">
    <property type="entry name" value="WAK_GUB"/>
</dbReference>
<keyword evidence="2" id="KW-0732">Signal</keyword>
<proteinExistence type="predicted"/>
<evidence type="ECO:0000313" key="4">
    <source>
        <dbReference type="EMBL" id="KAF9679131.1"/>
    </source>
</evidence>
<dbReference type="GO" id="GO:0016020">
    <property type="term" value="C:membrane"/>
    <property type="evidence" value="ECO:0007669"/>
    <property type="project" value="UniProtKB-SubCell"/>
</dbReference>
<sequence length="388" mass="44071">MGAARTARIVYALHTLSPSLSRFLFATLCPPMARLLFACHVTLLLLLLVFQNINCKDTNLCAPSSCGNQTISNPFSLDSDPLNCGNPLYNLHCEKNSSTVLYLDSRKYYVQAINYDNLTIRVVDAGVKKNDCSSLPDFSLTYARLGNPRSAYFMFGSVITSSDYARHPYTWFEYKKTGLEWLPKYKLFALSQMMVFINCANPVNSPLYLDTGACLNGAKYSNVSLSIHSYVNVDGMKASDLMEMCSVERMTLLPVNEYKNMAFKEIHSLLEYGFELSWHSSRCRRCANGCYIDDSNRAHCIAIVQGPKFILGSPFVIAFLIYKWRRRHLSAYDTIEEFLQTHNNLMLGKACPMIDTNMINTLAKRKPEVQAKMSINARHRRKRLPEPQ</sequence>
<dbReference type="Proteomes" id="UP000657918">
    <property type="component" value="Unassembled WGS sequence"/>
</dbReference>
<evidence type="ECO:0000313" key="5">
    <source>
        <dbReference type="Proteomes" id="UP000657918"/>
    </source>
</evidence>
<dbReference type="PANTHER" id="PTHR33138:SF30">
    <property type="entry name" value="LEAF RUST 10 DISEASE-RESISTANCE LOCUS RECEPTOR-LIKE PROTEIN KINASE-LIKE 2.7"/>
    <property type="match status" value="1"/>
</dbReference>